<dbReference type="PROSITE" id="PS51192">
    <property type="entry name" value="HELICASE_ATP_BIND_1"/>
    <property type="match status" value="1"/>
</dbReference>
<dbReference type="InterPro" id="IPR011545">
    <property type="entry name" value="DEAD/DEAH_box_helicase_dom"/>
</dbReference>
<dbReference type="InterPro" id="IPR050079">
    <property type="entry name" value="DEAD_box_RNA_helicase"/>
</dbReference>
<dbReference type="InterPro" id="IPR000629">
    <property type="entry name" value="RNA-helicase_DEAD-box_CS"/>
</dbReference>
<reference evidence="6 7" key="1">
    <citation type="submission" date="2024-08" db="EMBL/GenBank/DDBJ databases">
        <title>Insights into the chromosomal genome structure of Flemingia macrophylla.</title>
        <authorList>
            <person name="Ding Y."/>
            <person name="Zhao Y."/>
            <person name="Bi W."/>
            <person name="Wu M."/>
            <person name="Zhao G."/>
            <person name="Gong Y."/>
            <person name="Li W."/>
            <person name="Zhang P."/>
        </authorList>
    </citation>
    <scope>NUCLEOTIDE SEQUENCE [LARGE SCALE GENOMIC DNA]</scope>
    <source>
        <strain evidence="6">DYQJB</strain>
        <tissue evidence="6">Leaf</tissue>
    </source>
</reference>
<evidence type="ECO:0000256" key="4">
    <source>
        <dbReference type="ARBA" id="ARBA00022840"/>
    </source>
</evidence>
<sequence length="94" mass="10931">MLELAVQIAEQFEALGSEIGVKCAMVSWDSGRVLDHLKNTRGFSFNRLKYLVLDEADRLLNEDFEESLNEILQLIPRDRRTFLFSDTMTKKVYT</sequence>
<dbReference type="AlphaFoldDB" id="A0ABD1LY00"/>
<comment type="caution">
    <text evidence="6">The sequence shown here is derived from an EMBL/GenBank/DDBJ whole genome shotgun (WGS) entry which is preliminary data.</text>
</comment>
<keyword evidence="7" id="KW-1185">Reference proteome</keyword>
<dbReference type="Pfam" id="PF00270">
    <property type="entry name" value="DEAD"/>
    <property type="match status" value="1"/>
</dbReference>
<dbReference type="PROSITE" id="PS00039">
    <property type="entry name" value="DEAD_ATP_HELICASE"/>
    <property type="match status" value="1"/>
</dbReference>
<dbReference type="Proteomes" id="UP001603857">
    <property type="component" value="Unassembled WGS sequence"/>
</dbReference>
<dbReference type="InterPro" id="IPR027417">
    <property type="entry name" value="P-loop_NTPase"/>
</dbReference>
<evidence type="ECO:0000256" key="3">
    <source>
        <dbReference type="ARBA" id="ARBA00022806"/>
    </source>
</evidence>
<keyword evidence="3" id="KW-0347">Helicase</keyword>
<accession>A0ABD1LY00</accession>
<evidence type="ECO:0000256" key="2">
    <source>
        <dbReference type="ARBA" id="ARBA00022801"/>
    </source>
</evidence>
<proteinExistence type="predicted"/>
<dbReference type="Gene3D" id="3.40.50.300">
    <property type="entry name" value="P-loop containing nucleotide triphosphate hydrolases"/>
    <property type="match status" value="1"/>
</dbReference>
<feature type="domain" description="Helicase ATP-binding" evidence="5">
    <location>
        <begin position="1"/>
        <end position="94"/>
    </location>
</feature>
<name>A0ABD1LY00_9FABA</name>
<evidence type="ECO:0000313" key="6">
    <source>
        <dbReference type="EMBL" id="KAL2328356.1"/>
    </source>
</evidence>
<keyword evidence="4" id="KW-0067">ATP-binding</keyword>
<dbReference type="GO" id="GO:0005524">
    <property type="term" value="F:ATP binding"/>
    <property type="evidence" value="ECO:0007669"/>
    <property type="project" value="UniProtKB-KW"/>
</dbReference>
<evidence type="ECO:0000313" key="7">
    <source>
        <dbReference type="Proteomes" id="UP001603857"/>
    </source>
</evidence>
<evidence type="ECO:0000259" key="5">
    <source>
        <dbReference type="PROSITE" id="PS51192"/>
    </source>
</evidence>
<dbReference type="SUPFAM" id="SSF52540">
    <property type="entry name" value="P-loop containing nucleoside triphosphate hydrolases"/>
    <property type="match status" value="1"/>
</dbReference>
<organism evidence="6 7">
    <name type="scientific">Flemingia macrophylla</name>
    <dbReference type="NCBI Taxonomy" id="520843"/>
    <lineage>
        <taxon>Eukaryota</taxon>
        <taxon>Viridiplantae</taxon>
        <taxon>Streptophyta</taxon>
        <taxon>Embryophyta</taxon>
        <taxon>Tracheophyta</taxon>
        <taxon>Spermatophyta</taxon>
        <taxon>Magnoliopsida</taxon>
        <taxon>eudicotyledons</taxon>
        <taxon>Gunneridae</taxon>
        <taxon>Pentapetalae</taxon>
        <taxon>rosids</taxon>
        <taxon>fabids</taxon>
        <taxon>Fabales</taxon>
        <taxon>Fabaceae</taxon>
        <taxon>Papilionoideae</taxon>
        <taxon>50 kb inversion clade</taxon>
        <taxon>NPAAA clade</taxon>
        <taxon>indigoferoid/millettioid clade</taxon>
        <taxon>Phaseoleae</taxon>
        <taxon>Flemingia</taxon>
    </lineage>
</organism>
<dbReference type="PANTHER" id="PTHR47959:SF24">
    <property type="entry name" value="ATP-DEPENDENT RNA HELICASE"/>
    <property type="match status" value="1"/>
</dbReference>
<dbReference type="GO" id="GO:0004386">
    <property type="term" value="F:helicase activity"/>
    <property type="evidence" value="ECO:0007669"/>
    <property type="project" value="UniProtKB-KW"/>
</dbReference>
<evidence type="ECO:0000256" key="1">
    <source>
        <dbReference type="ARBA" id="ARBA00022741"/>
    </source>
</evidence>
<keyword evidence="2" id="KW-0378">Hydrolase</keyword>
<protein>
    <recommendedName>
        <fullName evidence="5">Helicase ATP-binding domain-containing protein</fullName>
    </recommendedName>
</protein>
<gene>
    <name evidence="6" type="ORF">Fmac_021783</name>
</gene>
<dbReference type="InterPro" id="IPR014001">
    <property type="entry name" value="Helicase_ATP-bd"/>
</dbReference>
<dbReference type="EMBL" id="JBGMDY010000007">
    <property type="protein sequence ID" value="KAL2328356.1"/>
    <property type="molecule type" value="Genomic_DNA"/>
</dbReference>
<keyword evidence="1" id="KW-0547">Nucleotide-binding</keyword>
<dbReference type="PANTHER" id="PTHR47959">
    <property type="entry name" value="ATP-DEPENDENT RNA HELICASE RHLE-RELATED"/>
    <property type="match status" value="1"/>
</dbReference>
<dbReference type="GO" id="GO:0016787">
    <property type="term" value="F:hydrolase activity"/>
    <property type="evidence" value="ECO:0007669"/>
    <property type="project" value="UniProtKB-KW"/>
</dbReference>